<dbReference type="PANTHER" id="PTHR13794">
    <property type="entry name" value="ENOLASE SUPERFAMILY, MANDELATE RACEMASE"/>
    <property type="match status" value="1"/>
</dbReference>
<organism evidence="5 6">
    <name type="scientific">Actinophytocola xinjiangensis</name>
    <dbReference type="NCBI Taxonomy" id="485602"/>
    <lineage>
        <taxon>Bacteria</taxon>
        <taxon>Bacillati</taxon>
        <taxon>Actinomycetota</taxon>
        <taxon>Actinomycetes</taxon>
        <taxon>Pseudonocardiales</taxon>
        <taxon>Pseudonocardiaceae</taxon>
    </lineage>
</organism>
<protein>
    <recommendedName>
        <fullName evidence="4">Mandelate racemase/muconate lactonizing enzyme C-terminal domain-containing protein</fullName>
    </recommendedName>
</protein>
<keyword evidence="6" id="KW-1185">Reference proteome</keyword>
<dbReference type="GO" id="GO:0016052">
    <property type="term" value="P:carbohydrate catabolic process"/>
    <property type="evidence" value="ECO:0007669"/>
    <property type="project" value="TreeGrafter"/>
</dbReference>
<accession>A0A7Z0WE68</accession>
<evidence type="ECO:0000313" key="5">
    <source>
        <dbReference type="EMBL" id="OLF05175.1"/>
    </source>
</evidence>
<dbReference type="PANTHER" id="PTHR13794:SF58">
    <property type="entry name" value="MITOCHONDRIAL ENOLASE SUPERFAMILY MEMBER 1"/>
    <property type="match status" value="1"/>
</dbReference>
<dbReference type="GO" id="GO:0000287">
    <property type="term" value="F:magnesium ion binding"/>
    <property type="evidence" value="ECO:0007669"/>
    <property type="project" value="TreeGrafter"/>
</dbReference>
<dbReference type="SUPFAM" id="SSF54826">
    <property type="entry name" value="Enolase N-terminal domain-like"/>
    <property type="match status" value="1"/>
</dbReference>
<evidence type="ECO:0000256" key="1">
    <source>
        <dbReference type="ARBA" id="ARBA00001946"/>
    </source>
</evidence>
<proteinExistence type="predicted"/>
<keyword evidence="2" id="KW-0479">Metal-binding</keyword>
<evidence type="ECO:0000313" key="6">
    <source>
        <dbReference type="Proteomes" id="UP000185696"/>
    </source>
</evidence>
<name>A0A7Z0WE68_9PSEU</name>
<dbReference type="AlphaFoldDB" id="A0A7Z0WE68"/>
<dbReference type="Gene3D" id="3.20.20.120">
    <property type="entry name" value="Enolase-like C-terminal domain"/>
    <property type="match status" value="1"/>
</dbReference>
<dbReference type="InterPro" id="IPR036849">
    <property type="entry name" value="Enolase-like_C_sf"/>
</dbReference>
<gene>
    <name evidence="5" type="ORF">BLA60_37285</name>
</gene>
<dbReference type="PROSITE" id="PS00909">
    <property type="entry name" value="MR_MLE_2"/>
    <property type="match status" value="1"/>
</dbReference>
<dbReference type="GO" id="GO:0016836">
    <property type="term" value="F:hydro-lyase activity"/>
    <property type="evidence" value="ECO:0007669"/>
    <property type="project" value="TreeGrafter"/>
</dbReference>
<evidence type="ECO:0000256" key="3">
    <source>
        <dbReference type="ARBA" id="ARBA00022842"/>
    </source>
</evidence>
<dbReference type="InterPro" id="IPR018110">
    <property type="entry name" value="Mandel_Rmase/mucon_lact_enz_CS"/>
</dbReference>
<dbReference type="InterPro" id="IPR046945">
    <property type="entry name" value="RHMD-like"/>
</dbReference>
<evidence type="ECO:0000256" key="2">
    <source>
        <dbReference type="ARBA" id="ARBA00022723"/>
    </source>
</evidence>
<dbReference type="InterPro" id="IPR029065">
    <property type="entry name" value="Enolase_C-like"/>
</dbReference>
<sequence length="365" mass="37696">MELTCATVDVPLERPVRAGRLVIDARQYCCVRARLADGAEGAAFVLTRGLDVAASLATVVLPRLSHVDGLRVGLRNLGWDGAISRAAAAVTLALLDAGARSAGEPVWRLLAPDVPVPAVVPAGVAIGYAPVENDASATETGEAALAAEGGAAWVKLMGGPDPEVDLARLRRVRAVVGEGVGVALDVNGAWPVPLARQWLPRLADEGLAFVEEPVPYELGLDTVRALAGVRRPPLALGEVCASVIELEALAATGLVEHLRPDATVLGGPEPFARVLAATAGPGLVPHFWPEVHRHLVAGFPGAAVLECVAPGAGGFGLERFVDGLARLTGGGVTVPDEPGFGYRLDWTVVETLAATPPTTYRTGDP</sequence>
<comment type="caution">
    <text evidence="5">The sequence shown here is derived from an EMBL/GenBank/DDBJ whole genome shotgun (WGS) entry which is preliminary data.</text>
</comment>
<dbReference type="SMART" id="SM00922">
    <property type="entry name" value="MR_MLE"/>
    <property type="match status" value="1"/>
</dbReference>
<keyword evidence="3" id="KW-0460">Magnesium</keyword>
<comment type="cofactor">
    <cofactor evidence="1">
        <name>Mg(2+)</name>
        <dbReference type="ChEBI" id="CHEBI:18420"/>
    </cofactor>
</comment>
<dbReference type="Gene3D" id="3.30.390.10">
    <property type="entry name" value="Enolase-like, N-terminal domain"/>
    <property type="match status" value="1"/>
</dbReference>
<dbReference type="SUPFAM" id="SSF51604">
    <property type="entry name" value="Enolase C-terminal domain-like"/>
    <property type="match status" value="1"/>
</dbReference>
<feature type="domain" description="Mandelate racemase/muconate lactonizing enzyme C-terminal" evidence="4">
    <location>
        <begin position="137"/>
        <end position="230"/>
    </location>
</feature>
<evidence type="ECO:0000259" key="4">
    <source>
        <dbReference type="SMART" id="SM00922"/>
    </source>
</evidence>
<reference evidence="5 6" key="1">
    <citation type="submission" date="2016-12" db="EMBL/GenBank/DDBJ databases">
        <title>The draft genome sequence of Actinophytocola xinjiangensis.</title>
        <authorList>
            <person name="Wang W."/>
            <person name="Yuan L."/>
        </authorList>
    </citation>
    <scope>NUCLEOTIDE SEQUENCE [LARGE SCALE GENOMIC DNA]</scope>
    <source>
        <strain evidence="5 6">CGMCC 4.4663</strain>
    </source>
</reference>
<dbReference type="EMBL" id="MSIF01000032">
    <property type="protein sequence ID" value="OLF05175.1"/>
    <property type="molecule type" value="Genomic_DNA"/>
</dbReference>
<dbReference type="Proteomes" id="UP000185696">
    <property type="component" value="Unassembled WGS sequence"/>
</dbReference>
<dbReference type="Pfam" id="PF13378">
    <property type="entry name" value="MR_MLE_C"/>
    <property type="match status" value="1"/>
</dbReference>
<dbReference type="GO" id="GO:0009063">
    <property type="term" value="P:amino acid catabolic process"/>
    <property type="evidence" value="ECO:0007669"/>
    <property type="project" value="InterPro"/>
</dbReference>
<dbReference type="InterPro" id="IPR013342">
    <property type="entry name" value="Mandelate_racemase_C"/>
</dbReference>
<dbReference type="InterPro" id="IPR029017">
    <property type="entry name" value="Enolase-like_N"/>
</dbReference>